<evidence type="ECO:0000259" key="7">
    <source>
        <dbReference type="SMART" id="SM01005"/>
    </source>
</evidence>
<comment type="similarity">
    <text evidence="4">Belongs to the alanine racemase family.</text>
</comment>
<name>A0AA96J759_9MICO</name>
<dbReference type="Pfam" id="PF00842">
    <property type="entry name" value="Ala_racemase_C"/>
    <property type="match status" value="1"/>
</dbReference>
<feature type="domain" description="Alanine racemase C-terminal" evidence="7">
    <location>
        <begin position="243"/>
        <end position="368"/>
    </location>
</feature>
<proteinExistence type="inferred from homology"/>
<feature type="modified residue" description="N6-(pyridoxal phosphate)lysine" evidence="4 5">
    <location>
        <position position="33"/>
    </location>
</feature>
<keyword evidence="3 4" id="KW-0413">Isomerase</keyword>
<dbReference type="NCBIfam" id="TIGR00492">
    <property type="entry name" value="alr"/>
    <property type="match status" value="1"/>
</dbReference>
<comment type="function">
    <text evidence="4">Catalyzes the interconversion of L-alanine and D-alanine. May also act on other amino acids.</text>
</comment>
<dbReference type="SUPFAM" id="SSF50621">
    <property type="entry name" value="Alanine racemase C-terminal domain-like"/>
    <property type="match status" value="1"/>
</dbReference>
<dbReference type="Pfam" id="PF01168">
    <property type="entry name" value="Ala_racemase_N"/>
    <property type="match status" value="1"/>
</dbReference>
<feature type="active site" description="Proton acceptor; specific for L-alanine" evidence="4">
    <location>
        <position position="264"/>
    </location>
</feature>
<dbReference type="InterPro" id="IPR001608">
    <property type="entry name" value="Ala_racemase_N"/>
</dbReference>
<dbReference type="SUPFAM" id="SSF51419">
    <property type="entry name" value="PLP-binding barrel"/>
    <property type="match status" value="1"/>
</dbReference>
<organism evidence="8 9">
    <name type="scientific">Demequina capsici</name>
    <dbReference type="NCBI Taxonomy" id="3075620"/>
    <lineage>
        <taxon>Bacteria</taxon>
        <taxon>Bacillati</taxon>
        <taxon>Actinomycetota</taxon>
        <taxon>Actinomycetes</taxon>
        <taxon>Micrococcales</taxon>
        <taxon>Demequinaceae</taxon>
        <taxon>Demequina</taxon>
    </lineage>
</organism>
<dbReference type="GO" id="GO:0008784">
    <property type="term" value="F:alanine racemase activity"/>
    <property type="evidence" value="ECO:0007669"/>
    <property type="project" value="UniProtKB-UniRule"/>
</dbReference>
<dbReference type="PROSITE" id="PS00395">
    <property type="entry name" value="ALANINE_RACEMASE"/>
    <property type="match status" value="1"/>
</dbReference>
<evidence type="ECO:0000256" key="4">
    <source>
        <dbReference type="HAMAP-Rule" id="MF_01201"/>
    </source>
</evidence>
<evidence type="ECO:0000256" key="5">
    <source>
        <dbReference type="PIRSR" id="PIRSR600821-50"/>
    </source>
</evidence>
<comment type="pathway">
    <text evidence="4">Amino-acid biosynthesis; D-alanine biosynthesis; D-alanine from L-alanine: step 1/1.</text>
</comment>
<evidence type="ECO:0000313" key="8">
    <source>
        <dbReference type="EMBL" id="WNM24015.1"/>
    </source>
</evidence>
<accession>A0AA96J759</accession>
<evidence type="ECO:0000256" key="6">
    <source>
        <dbReference type="PIRSR" id="PIRSR600821-52"/>
    </source>
</evidence>
<dbReference type="PRINTS" id="PR00992">
    <property type="entry name" value="ALARACEMASE"/>
</dbReference>
<dbReference type="AlphaFoldDB" id="A0AA96J759"/>
<evidence type="ECO:0000256" key="1">
    <source>
        <dbReference type="ARBA" id="ARBA00001933"/>
    </source>
</evidence>
<feature type="binding site" evidence="4 6">
    <location>
        <position position="131"/>
    </location>
    <ligand>
        <name>substrate</name>
    </ligand>
</feature>
<comment type="cofactor">
    <cofactor evidence="1 4 5">
        <name>pyridoxal 5'-phosphate</name>
        <dbReference type="ChEBI" id="CHEBI:597326"/>
    </cofactor>
</comment>
<keyword evidence="2 4" id="KW-0663">Pyridoxal phosphate</keyword>
<dbReference type="PANTHER" id="PTHR30511">
    <property type="entry name" value="ALANINE RACEMASE"/>
    <property type="match status" value="1"/>
</dbReference>
<keyword evidence="9" id="KW-1185">Reference proteome</keyword>
<dbReference type="Proteomes" id="UP001304125">
    <property type="component" value="Chromosome"/>
</dbReference>
<dbReference type="InterPro" id="IPR029066">
    <property type="entry name" value="PLP-binding_barrel"/>
</dbReference>
<dbReference type="GO" id="GO:0030632">
    <property type="term" value="P:D-alanine biosynthetic process"/>
    <property type="evidence" value="ECO:0007669"/>
    <property type="project" value="UniProtKB-UniRule"/>
</dbReference>
<dbReference type="CDD" id="cd00430">
    <property type="entry name" value="PLPDE_III_AR"/>
    <property type="match status" value="1"/>
</dbReference>
<dbReference type="RefSeq" id="WP_313497376.1">
    <property type="nucleotide sequence ID" value="NZ_CP134879.1"/>
</dbReference>
<dbReference type="InterPro" id="IPR009006">
    <property type="entry name" value="Ala_racemase/Decarboxylase_C"/>
</dbReference>
<dbReference type="Gene3D" id="3.20.20.10">
    <property type="entry name" value="Alanine racemase"/>
    <property type="match status" value="1"/>
</dbReference>
<dbReference type="InterPro" id="IPR020622">
    <property type="entry name" value="Ala_racemase_pyridoxalP-BS"/>
</dbReference>
<feature type="active site" description="Proton acceptor; specific for D-alanine" evidence="4">
    <location>
        <position position="33"/>
    </location>
</feature>
<dbReference type="EC" id="5.1.1.1" evidence="4"/>
<evidence type="ECO:0000256" key="3">
    <source>
        <dbReference type="ARBA" id="ARBA00023235"/>
    </source>
</evidence>
<feature type="binding site" evidence="4 6">
    <location>
        <position position="313"/>
    </location>
    <ligand>
        <name>substrate</name>
    </ligand>
</feature>
<dbReference type="PANTHER" id="PTHR30511:SF0">
    <property type="entry name" value="ALANINE RACEMASE, CATABOLIC-RELATED"/>
    <property type="match status" value="1"/>
</dbReference>
<dbReference type="GO" id="GO:0005829">
    <property type="term" value="C:cytosol"/>
    <property type="evidence" value="ECO:0007669"/>
    <property type="project" value="TreeGrafter"/>
</dbReference>
<dbReference type="HAMAP" id="MF_01201">
    <property type="entry name" value="Ala_racemase"/>
    <property type="match status" value="1"/>
</dbReference>
<dbReference type="InterPro" id="IPR011079">
    <property type="entry name" value="Ala_racemase_C"/>
</dbReference>
<gene>
    <name evidence="8" type="primary">alr</name>
    <name evidence="8" type="ORF">RN606_11695</name>
</gene>
<dbReference type="SMART" id="SM01005">
    <property type="entry name" value="Ala_racemase_C"/>
    <property type="match status" value="1"/>
</dbReference>
<dbReference type="InterPro" id="IPR000821">
    <property type="entry name" value="Ala_racemase"/>
</dbReference>
<evidence type="ECO:0000313" key="9">
    <source>
        <dbReference type="Proteomes" id="UP001304125"/>
    </source>
</evidence>
<evidence type="ECO:0000256" key="2">
    <source>
        <dbReference type="ARBA" id="ARBA00022898"/>
    </source>
</evidence>
<dbReference type="EMBL" id="CP134879">
    <property type="protein sequence ID" value="WNM24015.1"/>
    <property type="molecule type" value="Genomic_DNA"/>
</dbReference>
<dbReference type="GO" id="GO:0009252">
    <property type="term" value="P:peptidoglycan biosynthetic process"/>
    <property type="evidence" value="ECO:0007669"/>
    <property type="project" value="TreeGrafter"/>
</dbReference>
<dbReference type="Gene3D" id="2.40.37.10">
    <property type="entry name" value="Lyase, Ornithine Decarboxylase, Chain A, domain 1"/>
    <property type="match status" value="1"/>
</dbReference>
<reference evidence="8 9" key="1">
    <citation type="submission" date="2023-09" db="EMBL/GenBank/DDBJ databases">
        <title>Demequina sp. a novel bacteria isolated from Capsicum annuum.</title>
        <authorList>
            <person name="Humaira Z."/>
            <person name="Lee J."/>
            <person name="Cho D."/>
        </authorList>
    </citation>
    <scope>NUCLEOTIDE SEQUENCE [LARGE SCALE GENOMIC DNA]</scope>
    <source>
        <strain evidence="8 9">OYTSA14</strain>
    </source>
</reference>
<sequence>MSIAIRIDYDAITANVRTLRERAADAQVMGVVKADAYGHGLVQAGRAARAGGATWLGTAQPGEALQLREAGDTGRILTWLYGTDGPFDSLVAADIDMSFGSLKVLEAIVEAARAAGRAPRLHLFVDTGLGREGCPLDLLPDLLDRAKQLQDEGVIRMVGMWSHLAWADQPGHPTINRQATVFLVALELAEERGIALEVRHLANSAATLTRPDLHFDLVRPGIAMYGRPPVQDPDGRDFGLVPAMSVTTRVALVKPVHAGQGVSYGHEYTTSRETMLGLVPVGYADGVFRGGGGGRAHVAIRGTRYPIAGRVCMDQFVVDLGPDTEVTEGDEVTLIGPAGPSAGDWADAVGTIDYEILCRFGGLRPKVEA</sequence>
<protein>
    <recommendedName>
        <fullName evidence="4">Alanine racemase</fullName>
        <ecNumber evidence="4">5.1.1.1</ecNumber>
    </recommendedName>
</protein>
<dbReference type="GO" id="GO:0030170">
    <property type="term" value="F:pyridoxal phosphate binding"/>
    <property type="evidence" value="ECO:0007669"/>
    <property type="project" value="UniProtKB-UniRule"/>
</dbReference>
<comment type="catalytic activity">
    <reaction evidence="4">
        <text>L-alanine = D-alanine</text>
        <dbReference type="Rhea" id="RHEA:20249"/>
        <dbReference type="ChEBI" id="CHEBI:57416"/>
        <dbReference type="ChEBI" id="CHEBI:57972"/>
        <dbReference type="EC" id="5.1.1.1"/>
    </reaction>
</comment>